<name>A0AAD2EB31_9LAMI</name>
<evidence type="ECO:0000313" key="3">
    <source>
        <dbReference type="Proteomes" id="UP000834106"/>
    </source>
</evidence>
<gene>
    <name evidence="2" type="ORF">FPE_LOCUS28625</name>
</gene>
<evidence type="ECO:0000256" key="1">
    <source>
        <dbReference type="SAM" id="SignalP"/>
    </source>
</evidence>
<feature type="signal peptide" evidence="1">
    <location>
        <begin position="1"/>
        <end position="18"/>
    </location>
</feature>
<proteinExistence type="predicted"/>
<feature type="chain" id="PRO_5042132449" evidence="1">
    <location>
        <begin position="19"/>
        <end position="176"/>
    </location>
</feature>
<keyword evidence="1" id="KW-0732">Signal</keyword>
<keyword evidence="3" id="KW-1185">Reference proteome</keyword>
<protein>
    <submittedName>
        <fullName evidence="2">Uncharacterized protein</fullName>
    </submittedName>
</protein>
<sequence>MLFWNLLLAVIFDAFFRALEELDGLDFQGRLLHIEQGKEKNPSDKQEYEKVKTLQNSQIASSIPFGIQEFWYSFLHCTAAPRRILVTEALSRAGLESSNLIVGIDFTRSNEWTGIFLLPISLSLILATEMGWSLEVISAVKHPLETVISAILASCPILSLVCLLKPADVSPAGLLS</sequence>
<evidence type="ECO:0000313" key="2">
    <source>
        <dbReference type="EMBL" id="CAI9781195.1"/>
    </source>
</evidence>
<organism evidence="2 3">
    <name type="scientific">Fraxinus pennsylvanica</name>
    <dbReference type="NCBI Taxonomy" id="56036"/>
    <lineage>
        <taxon>Eukaryota</taxon>
        <taxon>Viridiplantae</taxon>
        <taxon>Streptophyta</taxon>
        <taxon>Embryophyta</taxon>
        <taxon>Tracheophyta</taxon>
        <taxon>Spermatophyta</taxon>
        <taxon>Magnoliopsida</taxon>
        <taxon>eudicotyledons</taxon>
        <taxon>Gunneridae</taxon>
        <taxon>Pentapetalae</taxon>
        <taxon>asterids</taxon>
        <taxon>lamiids</taxon>
        <taxon>Lamiales</taxon>
        <taxon>Oleaceae</taxon>
        <taxon>Oleeae</taxon>
        <taxon>Fraxinus</taxon>
    </lineage>
</organism>
<dbReference type="Proteomes" id="UP000834106">
    <property type="component" value="Chromosome 18"/>
</dbReference>
<reference evidence="2" key="1">
    <citation type="submission" date="2023-05" db="EMBL/GenBank/DDBJ databases">
        <authorList>
            <person name="Huff M."/>
        </authorList>
    </citation>
    <scope>NUCLEOTIDE SEQUENCE</scope>
</reference>
<dbReference type="EMBL" id="OU503053">
    <property type="protein sequence ID" value="CAI9781195.1"/>
    <property type="molecule type" value="Genomic_DNA"/>
</dbReference>
<accession>A0AAD2EB31</accession>
<dbReference type="AlphaFoldDB" id="A0AAD2EB31"/>